<protein>
    <recommendedName>
        <fullName evidence="8">TonB-dependent receptor</fullName>
    </recommendedName>
</protein>
<reference evidence="6 7" key="1">
    <citation type="submission" date="2020-08" db="EMBL/GenBank/DDBJ databases">
        <title>Genomic Encyclopedia of Type Strains, Phase IV (KMG-IV): sequencing the most valuable type-strain genomes for metagenomic binning, comparative biology and taxonomic classification.</title>
        <authorList>
            <person name="Goeker M."/>
        </authorList>
    </citation>
    <scope>NUCLEOTIDE SEQUENCE [LARGE SCALE GENOMIC DNA]</scope>
    <source>
        <strain evidence="6 7">DSM 25079</strain>
    </source>
</reference>
<dbReference type="InterPro" id="IPR037066">
    <property type="entry name" value="Plug_dom_sf"/>
</dbReference>
<evidence type="ECO:0000256" key="3">
    <source>
        <dbReference type="ARBA" id="ARBA00023237"/>
    </source>
</evidence>
<evidence type="ECO:0000256" key="2">
    <source>
        <dbReference type="ARBA" id="ARBA00023136"/>
    </source>
</evidence>
<evidence type="ECO:0000256" key="1">
    <source>
        <dbReference type="ARBA" id="ARBA00004442"/>
    </source>
</evidence>
<evidence type="ECO:0000256" key="5">
    <source>
        <dbReference type="SAM" id="SignalP"/>
    </source>
</evidence>
<evidence type="ECO:0000313" key="7">
    <source>
        <dbReference type="Proteomes" id="UP000549617"/>
    </source>
</evidence>
<keyword evidence="2" id="KW-0472">Membrane</keyword>
<dbReference type="Proteomes" id="UP000549617">
    <property type="component" value="Unassembled WGS sequence"/>
</dbReference>
<feature type="chain" id="PRO_5030677396" description="TonB-dependent receptor" evidence="5">
    <location>
        <begin position="24"/>
        <end position="884"/>
    </location>
</feature>
<evidence type="ECO:0000313" key="6">
    <source>
        <dbReference type="EMBL" id="MBB5684413.1"/>
    </source>
</evidence>
<gene>
    <name evidence="6" type="ORF">FHS49_000404</name>
</gene>
<name>A0A7W9AEY2_9SPHN</name>
<comment type="caution">
    <text evidence="6">The sequence shown here is derived from an EMBL/GenBank/DDBJ whole genome shotgun (WGS) entry which is preliminary data.</text>
</comment>
<dbReference type="PANTHER" id="PTHR47234">
    <property type="match status" value="1"/>
</dbReference>
<dbReference type="SUPFAM" id="SSF56935">
    <property type="entry name" value="Porins"/>
    <property type="match status" value="1"/>
</dbReference>
<feature type="region of interest" description="Disordered" evidence="4">
    <location>
        <begin position="650"/>
        <end position="724"/>
    </location>
</feature>
<feature type="signal peptide" evidence="5">
    <location>
        <begin position="1"/>
        <end position="23"/>
    </location>
</feature>
<sequence>MRTHRSVFTMALLLGTSPAALQAQDAAPPAAAQVPGEEEYEEIVVNGQAKERGAVEGDITPEQRLNAGDVRAYGVSSISELLTELAPQTNAAGGSPVVLLNGKRISSFSEIQDIPTEAIQRVEILPEEVSLTYGYSANQKVVNIVLRRRFNALTGEARGGVTTEGGRENGQIEANVLRIQNDNRLNVNIKYTAADSLLESERDIVPVTSATGDLVIGSSGEEIGNLPDYRTLSPSTKNLAINSTLARALPGGISGSINGRLELSDSDSLQGLQGRLFALPAENPFSPFDDPAQLYRYIDEIGALAQGVKGTTAHFGLSLNGEVKPWRWSFTGAYDYSDTRTKTDRGIDTSGIQSALTAGDPSVNPFASLPPSLLSNRLTDSARAKSSGLTGDFLVSGPLFDLPAGKVTSSFTLGLSSNSFDSRSLRSGIARSAEFSRDIASGQASIDIPIASRRNNVLSAIGDLSLNGNAGVQHLSDFGTLTTLGYGARWTPIPAIRLIASVSEDRNAPSGLQINNPQVLTPNISVFDYARGETVFVSQIGGGNPALRESNRHTTRLGLTLKPFEKTDITLTANYTRSRTDNPIASFPTPTPQIEAAFPDRFVRDADGVLIQVDARPINFASARSSQLRWGVNYSMAIKSARQKAFEAWRAAGSKPEDRPVDLRALFGGNNRQNPPGGGEGQQPAREGGDRPEGAGGEGQARGPGGGGFGGRGPGGGGPGGGGGRIQFALFHTWHLTDTIQIGPGIPKLDLLDGDAVGSNGGSPRHELQAQAGYSNNGLGFRMSANWQSGTHVNGALGAINSTLRFSDLATADLRLFADLGQMPKLALAHPFFRGARVSLNIKNLFNSRQDVTDATGATPLRYQPDYLDPLGRTVMLSFRKLFF</sequence>
<dbReference type="PANTHER" id="PTHR47234:SF1">
    <property type="entry name" value="TONB-DEPENDENT RECEPTOR"/>
    <property type="match status" value="1"/>
</dbReference>
<keyword evidence="5" id="KW-0732">Signal</keyword>
<evidence type="ECO:0000256" key="4">
    <source>
        <dbReference type="SAM" id="MobiDB-lite"/>
    </source>
</evidence>
<dbReference type="GO" id="GO:0009279">
    <property type="term" value="C:cell outer membrane"/>
    <property type="evidence" value="ECO:0007669"/>
    <property type="project" value="UniProtKB-SubCell"/>
</dbReference>
<organism evidence="6 7">
    <name type="scientific">Sphingobium boeckii</name>
    <dbReference type="NCBI Taxonomy" id="1082345"/>
    <lineage>
        <taxon>Bacteria</taxon>
        <taxon>Pseudomonadati</taxon>
        <taxon>Pseudomonadota</taxon>
        <taxon>Alphaproteobacteria</taxon>
        <taxon>Sphingomonadales</taxon>
        <taxon>Sphingomonadaceae</taxon>
        <taxon>Sphingobium</taxon>
    </lineage>
</organism>
<evidence type="ECO:0008006" key="8">
    <source>
        <dbReference type="Google" id="ProtNLM"/>
    </source>
</evidence>
<comment type="subcellular location">
    <subcellularLocation>
        <location evidence="1">Cell outer membrane</location>
    </subcellularLocation>
</comment>
<dbReference type="EMBL" id="JACIJC010000001">
    <property type="protein sequence ID" value="MBB5684413.1"/>
    <property type="molecule type" value="Genomic_DNA"/>
</dbReference>
<keyword evidence="7" id="KW-1185">Reference proteome</keyword>
<accession>A0A7W9AEY2</accession>
<proteinExistence type="predicted"/>
<keyword evidence="3" id="KW-0998">Cell outer membrane</keyword>
<dbReference type="InterPro" id="IPR036942">
    <property type="entry name" value="Beta-barrel_TonB_sf"/>
</dbReference>
<feature type="compositionally biased region" description="Gly residues" evidence="4">
    <location>
        <begin position="694"/>
        <end position="724"/>
    </location>
</feature>
<dbReference type="AlphaFoldDB" id="A0A7W9AEY2"/>
<dbReference type="RefSeq" id="WP_184014700.1">
    <property type="nucleotide sequence ID" value="NZ_JACIJC010000001.1"/>
</dbReference>
<dbReference type="Gene3D" id="2.40.170.20">
    <property type="entry name" value="TonB-dependent receptor, beta-barrel domain"/>
    <property type="match status" value="1"/>
</dbReference>
<dbReference type="Gene3D" id="2.170.130.10">
    <property type="entry name" value="TonB-dependent receptor, plug domain"/>
    <property type="match status" value="1"/>
</dbReference>